<dbReference type="EMBL" id="BQKC01000001">
    <property type="protein sequence ID" value="GJM55124.1"/>
    <property type="molecule type" value="Genomic_DNA"/>
</dbReference>
<comment type="caution">
    <text evidence="2">The sequence shown here is derived from an EMBL/GenBank/DDBJ whole genome shotgun (WGS) entry which is preliminary data.</text>
</comment>
<dbReference type="PANTHER" id="PTHR42887:SF2">
    <property type="entry name" value="OS12G0638800 PROTEIN"/>
    <property type="match status" value="1"/>
</dbReference>
<organism evidence="2 3">
    <name type="scientific">Granulimonas faecalis</name>
    <dbReference type="NCBI Taxonomy" id="2894155"/>
    <lineage>
        <taxon>Bacteria</taxon>
        <taxon>Bacillati</taxon>
        <taxon>Actinomycetota</taxon>
        <taxon>Coriobacteriia</taxon>
        <taxon>Coriobacteriales</taxon>
        <taxon>Kribbibacteriaceae</taxon>
        <taxon>Granulimonas</taxon>
    </lineage>
</organism>
<sequence length="421" mass="42520">MARAGSPKGRRLHARAVARREAASQAVPDSCGVCVVGAGASGLCAALAAAREGAGAASVVCLEAGPRAGAPILATGNGRCNLSNADLSPERYNDPALAGAAMGPTPESDVLDLFGALGLAWDDEEGRIYPRSRAAGSVRSVLLQAVAASGAVVGTMRPVTAVEAADGGFRVGYEERFREDGGTGGWRRRTLFCRRLVWAAGGGSQDALRPLGVDVTPTSPVLCPVAVAPSFADALEGRRARGAVRLLRGGSPVWEGRGEVLFRSGALSGIVSLDLSRQAVPGDAVEVDLAPEASLDDVASLVGPRFRPHGADGLIDPAVAEVLAREASGSHDPAEAMASLVKALPFSVTGLAHPETAQVTRGGVAASAVDGSTLAVPSVPGLSVCGEALDVDGPCGGYNLAFAWLSGLRAGRCALSSLLLP</sequence>
<keyword evidence="3" id="KW-1185">Reference proteome</keyword>
<dbReference type="RefSeq" id="WP_265590708.1">
    <property type="nucleotide sequence ID" value="NZ_BQKC01000001.1"/>
</dbReference>
<evidence type="ECO:0000313" key="2">
    <source>
        <dbReference type="EMBL" id="GJM55124.1"/>
    </source>
</evidence>
<dbReference type="InterPro" id="IPR004792">
    <property type="entry name" value="BaiN-like"/>
</dbReference>
<protein>
    <submittedName>
        <fullName evidence="2">Aminoacetone oxidase family FAD-binding enzyme</fullName>
    </submittedName>
</protein>
<dbReference type="PANTHER" id="PTHR42887">
    <property type="entry name" value="OS12G0638800 PROTEIN"/>
    <property type="match status" value="1"/>
</dbReference>
<dbReference type="AlphaFoldDB" id="A0AAV5B2Z6"/>
<dbReference type="SUPFAM" id="SSF160996">
    <property type="entry name" value="HI0933 insert domain-like"/>
    <property type="match status" value="1"/>
</dbReference>
<reference evidence="2" key="1">
    <citation type="journal article" date="2022" name="Int. J. Syst. Evol. Microbiol.">
        <title>Granulimonas faecalis gen. nov., sp. nov., and Leptogranulimonas caecicola gen. nov., sp. nov., novel lactate-producing Atopobiaceae bacteria isolated from mouse intestines, and an emended description of the family Atopobiaceae.</title>
        <authorList>
            <person name="Morinaga K."/>
            <person name="Kusada H."/>
            <person name="Sakamoto S."/>
            <person name="Murakami T."/>
            <person name="Toyoda A."/>
            <person name="Mori H."/>
            <person name="Meng X.Y."/>
            <person name="Takashino M."/>
            <person name="Murotomi K."/>
            <person name="Tamaki H."/>
        </authorList>
    </citation>
    <scope>NUCLEOTIDE SEQUENCE</scope>
    <source>
        <strain evidence="2">OPF53</strain>
    </source>
</reference>
<evidence type="ECO:0000313" key="3">
    <source>
        <dbReference type="Proteomes" id="UP001055025"/>
    </source>
</evidence>
<dbReference type="Gene3D" id="3.50.50.60">
    <property type="entry name" value="FAD/NAD(P)-binding domain"/>
    <property type="match status" value="1"/>
</dbReference>
<gene>
    <name evidence="2" type="ORF">ATOP_07790</name>
</gene>
<dbReference type="SUPFAM" id="SSF51905">
    <property type="entry name" value="FAD/NAD(P)-binding domain"/>
    <property type="match status" value="1"/>
</dbReference>
<dbReference type="InterPro" id="IPR036188">
    <property type="entry name" value="FAD/NAD-bd_sf"/>
</dbReference>
<dbReference type="InterPro" id="IPR057661">
    <property type="entry name" value="RsdA/BaiN/AoA(So)_Rossmann"/>
</dbReference>
<dbReference type="Pfam" id="PF03486">
    <property type="entry name" value="HI0933_like"/>
    <property type="match status" value="1"/>
</dbReference>
<feature type="domain" description="RsdA/BaiN/AoA(So)-like Rossmann fold-like" evidence="1">
    <location>
        <begin position="33"/>
        <end position="412"/>
    </location>
</feature>
<accession>A0AAV5B2Z6</accession>
<dbReference type="InterPro" id="IPR023166">
    <property type="entry name" value="BaiN-like_dom_sf"/>
</dbReference>
<dbReference type="Proteomes" id="UP001055025">
    <property type="component" value="Unassembled WGS sequence"/>
</dbReference>
<evidence type="ECO:0000259" key="1">
    <source>
        <dbReference type="Pfam" id="PF03486"/>
    </source>
</evidence>
<dbReference type="NCBIfam" id="TIGR00275">
    <property type="entry name" value="aminoacetone oxidase family FAD-binding enzyme"/>
    <property type="match status" value="1"/>
</dbReference>
<name>A0AAV5B2Z6_9ACTN</name>
<dbReference type="Gene3D" id="1.10.8.260">
    <property type="entry name" value="HI0933 insert domain-like"/>
    <property type="match status" value="1"/>
</dbReference>
<dbReference type="Gene3D" id="2.40.30.10">
    <property type="entry name" value="Translation factors"/>
    <property type="match status" value="1"/>
</dbReference>
<proteinExistence type="predicted"/>